<comment type="caution">
    <text evidence="1">The sequence shown here is derived from an EMBL/GenBank/DDBJ whole genome shotgun (WGS) entry which is preliminary data.</text>
</comment>
<evidence type="ECO:0000313" key="1">
    <source>
        <dbReference type="EMBL" id="MCL2913668.1"/>
    </source>
</evidence>
<dbReference type="Proteomes" id="UP001202831">
    <property type="component" value="Unassembled WGS sequence"/>
</dbReference>
<organism evidence="1 2">
    <name type="scientific">Shewanella corallii</name>
    <dbReference type="NCBI Taxonomy" id="560080"/>
    <lineage>
        <taxon>Bacteria</taxon>
        <taxon>Pseudomonadati</taxon>
        <taxon>Pseudomonadota</taxon>
        <taxon>Gammaproteobacteria</taxon>
        <taxon>Alteromonadales</taxon>
        <taxon>Shewanellaceae</taxon>
        <taxon>Shewanella</taxon>
    </lineage>
</organism>
<dbReference type="Pfam" id="PF04364">
    <property type="entry name" value="DNA_pol3_chi"/>
    <property type="match status" value="1"/>
</dbReference>
<gene>
    <name evidence="1" type="ORF">L2725_07670</name>
</gene>
<reference evidence="1 2" key="1">
    <citation type="submission" date="2022-01" db="EMBL/GenBank/DDBJ databases">
        <title>Whole genome-based taxonomy of the Shewanellaceae.</title>
        <authorList>
            <person name="Martin-Rodriguez A.J."/>
        </authorList>
    </citation>
    <scope>NUCLEOTIDE SEQUENCE [LARGE SCALE GENOMIC DNA]</scope>
    <source>
        <strain evidence="1 2">DSM 21332</strain>
    </source>
</reference>
<dbReference type="SUPFAM" id="SSF102400">
    <property type="entry name" value="DNA polymerase III chi subunit"/>
    <property type="match status" value="1"/>
</dbReference>
<keyword evidence="2" id="KW-1185">Reference proteome</keyword>
<sequence length="154" mass="17219">MSQAIFHLLPAEQTMSVIERLTLTACQLASQHYRQGNEVYIHCQDKTQAYAIDEQLWQFDANSFVPHNLKGEGPMTGAPVEIGFDRIGPNKKRAVLINLADQSPAFAVNFGQIVDFVASDNAHKAIARERYKQYRTMGIALSTRDLATEPLNLV</sequence>
<protein>
    <submittedName>
        <fullName evidence="1">DNA polymerase III subunit chi</fullName>
    </submittedName>
</protein>
<name>A0ABT0N5D2_9GAMM</name>
<dbReference type="InterPro" id="IPR007459">
    <property type="entry name" value="DNA_pol3_chi"/>
</dbReference>
<evidence type="ECO:0000313" key="2">
    <source>
        <dbReference type="Proteomes" id="UP001202831"/>
    </source>
</evidence>
<accession>A0ABT0N5D2</accession>
<dbReference type="PANTHER" id="PTHR38767:SF1">
    <property type="entry name" value="DNA POLYMERASE III SUBUNIT CHI"/>
    <property type="match status" value="1"/>
</dbReference>
<proteinExistence type="predicted"/>
<dbReference type="InterPro" id="IPR036768">
    <property type="entry name" value="PolIII_chi_sf"/>
</dbReference>
<dbReference type="EMBL" id="JAKIKT010000002">
    <property type="protein sequence ID" value="MCL2913668.1"/>
    <property type="molecule type" value="Genomic_DNA"/>
</dbReference>
<dbReference type="RefSeq" id="WP_249248399.1">
    <property type="nucleotide sequence ID" value="NZ_JAKIKT010000002.1"/>
</dbReference>
<dbReference type="Gene3D" id="3.40.50.10110">
    <property type="entry name" value="DNA polymerase III subunit chi"/>
    <property type="match status" value="1"/>
</dbReference>
<dbReference type="PANTHER" id="PTHR38767">
    <property type="entry name" value="DNA POLYMERASE III SUBUNIT CHI"/>
    <property type="match status" value="1"/>
</dbReference>